<accession>A0A2P8IFK8</accession>
<evidence type="ECO:0000256" key="2">
    <source>
        <dbReference type="ARBA" id="ARBA00022617"/>
    </source>
</evidence>
<keyword evidence="5 7" id="KW-0408">Iron</keyword>
<keyword evidence="3 7" id="KW-0479">Metal-binding</keyword>
<comment type="cofactor">
    <cofactor evidence="7">
        <name>heme</name>
        <dbReference type="ChEBI" id="CHEBI:30413"/>
    </cofactor>
</comment>
<dbReference type="PRINTS" id="PR00385">
    <property type="entry name" value="P450"/>
</dbReference>
<comment type="similarity">
    <text evidence="1 8">Belongs to the cytochrome P450 family.</text>
</comment>
<organism evidence="9 10">
    <name type="scientific">Saccharothrix carnea</name>
    <dbReference type="NCBI Taxonomy" id="1280637"/>
    <lineage>
        <taxon>Bacteria</taxon>
        <taxon>Bacillati</taxon>
        <taxon>Actinomycetota</taxon>
        <taxon>Actinomycetes</taxon>
        <taxon>Pseudonocardiales</taxon>
        <taxon>Pseudonocardiaceae</taxon>
        <taxon>Saccharothrix</taxon>
    </lineage>
</organism>
<dbReference type="Gene3D" id="1.10.630.10">
    <property type="entry name" value="Cytochrome P450"/>
    <property type="match status" value="1"/>
</dbReference>
<dbReference type="GO" id="GO:0005506">
    <property type="term" value="F:iron ion binding"/>
    <property type="evidence" value="ECO:0007669"/>
    <property type="project" value="InterPro"/>
</dbReference>
<evidence type="ECO:0000313" key="9">
    <source>
        <dbReference type="EMBL" id="PSL57255.1"/>
    </source>
</evidence>
<dbReference type="GO" id="GO:0004497">
    <property type="term" value="F:monooxygenase activity"/>
    <property type="evidence" value="ECO:0007669"/>
    <property type="project" value="UniProtKB-KW"/>
</dbReference>
<evidence type="ECO:0000313" key="10">
    <source>
        <dbReference type="Proteomes" id="UP000241118"/>
    </source>
</evidence>
<dbReference type="InterPro" id="IPR002403">
    <property type="entry name" value="Cyt_P450_E_grp-IV"/>
</dbReference>
<dbReference type="PROSITE" id="PS00086">
    <property type="entry name" value="CYTOCHROME_P450"/>
    <property type="match status" value="1"/>
</dbReference>
<evidence type="ECO:0000256" key="1">
    <source>
        <dbReference type="ARBA" id="ARBA00010617"/>
    </source>
</evidence>
<dbReference type="PANTHER" id="PTHR24291">
    <property type="entry name" value="CYTOCHROME P450 FAMILY 4"/>
    <property type="match status" value="1"/>
</dbReference>
<protein>
    <submittedName>
        <fullName evidence="9">Cytochrome P450</fullName>
    </submittedName>
</protein>
<evidence type="ECO:0000256" key="3">
    <source>
        <dbReference type="ARBA" id="ARBA00022723"/>
    </source>
</evidence>
<gene>
    <name evidence="9" type="ORF">B0I31_102233</name>
</gene>
<dbReference type="InterPro" id="IPR001128">
    <property type="entry name" value="Cyt_P450"/>
</dbReference>
<proteinExistence type="inferred from homology"/>
<dbReference type="AlphaFoldDB" id="A0A2P8IFK8"/>
<dbReference type="PRINTS" id="PR00465">
    <property type="entry name" value="EP450IV"/>
</dbReference>
<dbReference type="InterPro" id="IPR050196">
    <property type="entry name" value="Cytochrome_P450_Monoox"/>
</dbReference>
<keyword evidence="6 8" id="KW-0503">Monooxygenase</keyword>
<keyword evidence="2 7" id="KW-0349">Heme</keyword>
<reference evidence="9 10" key="1">
    <citation type="submission" date="2018-03" db="EMBL/GenBank/DDBJ databases">
        <title>Genomic Encyclopedia of Type Strains, Phase III (KMG-III): the genomes of soil and plant-associated and newly described type strains.</title>
        <authorList>
            <person name="Whitman W."/>
        </authorList>
    </citation>
    <scope>NUCLEOTIDE SEQUENCE [LARGE SCALE GENOMIC DNA]</scope>
    <source>
        <strain evidence="9 10">CGMCC 4.7097</strain>
    </source>
</reference>
<evidence type="ECO:0000256" key="8">
    <source>
        <dbReference type="RuleBase" id="RU000461"/>
    </source>
</evidence>
<dbReference type="RefSeq" id="WP_181320007.1">
    <property type="nucleotide sequence ID" value="NZ_PYAX01000002.1"/>
</dbReference>
<evidence type="ECO:0000256" key="4">
    <source>
        <dbReference type="ARBA" id="ARBA00023002"/>
    </source>
</evidence>
<keyword evidence="10" id="KW-1185">Reference proteome</keyword>
<dbReference type="PANTHER" id="PTHR24291:SF50">
    <property type="entry name" value="BIFUNCTIONAL ALBAFLAVENONE MONOOXYGENASE_TERPENE SYNTHASE"/>
    <property type="match status" value="1"/>
</dbReference>
<feature type="binding site" description="axial binding residue" evidence="7">
    <location>
        <position position="409"/>
    </location>
    <ligand>
        <name>heme</name>
        <dbReference type="ChEBI" id="CHEBI:30413"/>
    </ligand>
    <ligandPart>
        <name>Fe</name>
        <dbReference type="ChEBI" id="CHEBI:18248"/>
    </ligandPart>
</feature>
<evidence type="ECO:0000256" key="5">
    <source>
        <dbReference type="ARBA" id="ARBA00023004"/>
    </source>
</evidence>
<evidence type="ECO:0000256" key="6">
    <source>
        <dbReference type="ARBA" id="ARBA00023033"/>
    </source>
</evidence>
<dbReference type="Proteomes" id="UP000241118">
    <property type="component" value="Unassembled WGS sequence"/>
</dbReference>
<dbReference type="Pfam" id="PF00067">
    <property type="entry name" value="p450"/>
    <property type="match status" value="1"/>
</dbReference>
<dbReference type="InterPro" id="IPR017972">
    <property type="entry name" value="Cyt_P450_CS"/>
</dbReference>
<sequence length="462" mass="51977">MGARDLTPGQVAYREAGKVPTVPPWNPANLTAFRRRPLEYLADCAGKHGDLFRFHVLGLPMIMVNNPANIEHVLVHNSENYDRNAPLFRVTRPVLGNGLIGSSGGEQYRRQRKLMQPHFRPGVVLKFTGNMTDEIDALIDAWLPRADGDQVVNVTDDVGQVALRIVNRSLFTAAVGHAAQQFERDFAALNEILAGFFSMPFPPLNTPGRRRRRMREAIDRMHGFVSSFIERRLAGEEEADDLLSMLMSATHDDTNQYMDVEQLRDEVLNLVIGAFETTTNAASWALYLLATHPEAQERLFAEVRTHLGDRTPTYADLGQLSYTRSVVEETLRLYSPAYQTMRHCVADDVIAGKRIPAGANIYINSYLMHRHPDFWTDPESFDPDRFSPQRSAGRPKHAFIPFGSGPRICIGKHFAMAELQLIVAMIVRRFRVLVPAGQPPVEPQPLITLHPKDGVRLTLLSR</sequence>
<keyword evidence="4 8" id="KW-0560">Oxidoreductase</keyword>
<dbReference type="GO" id="GO:0016705">
    <property type="term" value="F:oxidoreductase activity, acting on paired donors, with incorporation or reduction of molecular oxygen"/>
    <property type="evidence" value="ECO:0007669"/>
    <property type="project" value="InterPro"/>
</dbReference>
<dbReference type="GO" id="GO:0020037">
    <property type="term" value="F:heme binding"/>
    <property type="evidence" value="ECO:0007669"/>
    <property type="project" value="InterPro"/>
</dbReference>
<dbReference type="SUPFAM" id="SSF48264">
    <property type="entry name" value="Cytochrome P450"/>
    <property type="match status" value="1"/>
</dbReference>
<dbReference type="CDD" id="cd20620">
    <property type="entry name" value="CYP132-like"/>
    <property type="match status" value="1"/>
</dbReference>
<name>A0A2P8IFK8_SACCR</name>
<comment type="caution">
    <text evidence="9">The sequence shown here is derived from an EMBL/GenBank/DDBJ whole genome shotgun (WGS) entry which is preliminary data.</text>
</comment>
<dbReference type="InterPro" id="IPR036396">
    <property type="entry name" value="Cyt_P450_sf"/>
</dbReference>
<evidence type="ECO:0000256" key="7">
    <source>
        <dbReference type="PIRSR" id="PIRSR602403-1"/>
    </source>
</evidence>
<dbReference type="EMBL" id="PYAX01000002">
    <property type="protein sequence ID" value="PSL57255.1"/>
    <property type="molecule type" value="Genomic_DNA"/>
</dbReference>